<keyword evidence="1" id="KW-0812">Transmembrane</keyword>
<keyword evidence="3" id="KW-1185">Reference proteome</keyword>
<dbReference type="EMBL" id="ATIB01000060">
    <property type="protein sequence ID" value="EQB01366.1"/>
    <property type="molecule type" value="Genomic_DNA"/>
</dbReference>
<protein>
    <submittedName>
        <fullName evidence="2">Uncharacterized protein</fullName>
    </submittedName>
</protein>
<accession>T0GC98</accession>
<comment type="caution">
    <text evidence="2">The sequence shown here is derived from an EMBL/GenBank/DDBJ whole genome shotgun (WGS) entry which is preliminary data.</text>
</comment>
<feature type="transmembrane region" description="Helical" evidence="1">
    <location>
        <begin position="157"/>
        <end position="177"/>
    </location>
</feature>
<evidence type="ECO:0000256" key="1">
    <source>
        <dbReference type="SAM" id="Phobius"/>
    </source>
</evidence>
<name>T0GC98_9SPHN</name>
<dbReference type="PATRIC" id="fig|1114964.3.peg.2118"/>
<keyword evidence="1" id="KW-0472">Membrane</keyword>
<proteinExistence type="predicted"/>
<gene>
    <name evidence="2" type="ORF">L485_10855</name>
</gene>
<feature type="transmembrane region" description="Helical" evidence="1">
    <location>
        <begin position="97"/>
        <end position="117"/>
    </location>
</feature>
<keyword evidence="1" id="KW-1133">Transmembrane helix</keyword>
<reference evidence="2 3" key="1">
    <citation type="journal article" date="2013" name="Genome Announc.">
        <title>Draft Genome Sequence of a Hexachlorocyclohexane-Degrading Bacterium, Sphingobium baderi Strain LL03T.</title>
        <authorList>
            <person name="Kaur J."/>
            <person name="Verma H."/>
            <person name="Tripathi C."/>
            <person name="Khurana J.P."/>
            <person name="Lal R."/>
        </authorList>
    </citation>
    <scope>NUCLEOTIDE SEQUENCE [LARGE SCALE GENOMIC DNA]</scope>
    <source>
        <strain evidence="2 3">LL03</strain>
    </source>
</reference>
<feature type="transmembrane region" description="Helical" evidence="1">
    <location>
        <begin position="129"/>
        <end position="145"/>
    </location>
</feature>
<dbReference type="Proteomes" id="UP000015524">
    <property type="component" value="Unassembled WGS sequence"/>
</dbReference>
<dbReference type="eggNOG" id="ENOG502ZXSJ">
    <property type="taxonomic scope" value="Bacteria"/>
</dbReference>
<evidence type="ECO:0000313" key="2">
    <source>
        <dbReference type="EMBL" id="EQB01366.1"/>
    </source>
</evidence>
<feature type="transmembrane region" description="Helical" evidence="1">
    <location>
        <begin position="9"/>
        <end position="28"/>
    </location>
</feature>
<dbReference type="AlphaFoldDB" id="T0GC98"/>
<evidence type="ECO:0000313" key="3">
    <source>
        <dbReference type="Proteomes" id="UP000015524"/>
    </source>
</evidence>
<organism evidence="2 3">
    <name type="scientific">Sphingobium baderi LL03</name>
    <dbReference type="NCBI Taxonomy" id="1114964"/>
    <lineage>
        <taxon>Bacteria</taxon>
        <taxon>Pseudomonadati</taxon>
        <taxon>Pseudomonadota</taxon>
        <taxon>Alphaproteobacteria</taxon>
        <taxon>Sphingomonadales</taxon>
        <taxon>Sphingomonadaceae</taxon>
        <taxon>Sphingobium</taxon>
    </lineage>
</organism>
<sequence length="194" mass="19814">MEGIMVRTILGGLLGGFALYIIGFIFWGTPLGALAFHRAPAEASANLQAAMAQALNATGTGVYVVPDPATAQGTVLFGKGPIATIFYNSGGYPVTDGSALIGGFVLALVVGVIIALALRFTAADFGSRARVAVLFALAAVLWPHVGQAVFNHAPWGYILYLALSDFVGLAAAGLIAAKLMEGKTAALPVGDTVH</sequence>